<dbReference type="Pfam" id="PF08598">
    <property type="entry name" value="Sds3"/>
    <property type="match status" value="1"/>
</dbReference>
<proteinExistence type="predicted"/>
<gene>
    <name evidence="7" type="ORF">O181_021353</name>
</gene>
<dbReference type="PANTHER" id="PTHR21964">
    <property type="entry name" value="BREAST CANCER METASTASIS-SUPPRESSOR 1"/>
    <property type="match status" value="1"/>
</dbReference>
<dbReference type="Proteomes" id="UP000765509">
    <property type="component" value="Unassembled WGS sequence"/>
</dbReference>
<dbReference type="EMBL" id="AVOT02006461">
    <property type="protein sequence ID" value="MBW0481638.1"/>
    <property type="molecule type" value="Genomic_DNA"/>
</dbReference>
<reference evidence="7" key="1">
    <citation type="submission" date="2021-03" db="EMBL/GenBank/DDBJ databases">
        <title>Draft genome sequence of rust myrtle Austropuccinia psidii MF-1, a brazilian biotype.</title>
        <authorList>
            <person name="Quecine M.C."/>
            <person name="Pachon D.M.R."/>
            <person name="Bonatelli M.L."/>
            <person name="Correr F.H."/>
            <person name="Franceschini L.M."/>
            <person name="Leite T.F."/>
            <person name="Margarido G.R.A."/>
            <person name="Almeida C.A."/>
            <person name="Ferrarezi J.A."/>
            <person name="Labate C.A."/>
        </authorList>
    </citation>
    <scope>NUCLEOTIDE SEQUENCE</scope>
    <source>
        <strain evidence="7">MF-1</strain>
    </source>
</reference>
<feature type="compositionally biased region" description="Polar residues" evidence="6">
    <location>
        <begin position="10"/>
        <end position="22"/>
    </location>
</feature>
<comment type="subcellular location">
    <subcellularLocation>
        <location evidence="1">Nucleus</location>
    </subcellularLocation>
</comment>
<keyword evidence="8" id="KW-1185">Reference proteome</keyword>
<feature type="region of interest" description="Disordered" evidence="6">
    <location>
        <begin position="375"/>
        <end position="433"/>
    </location>
</feature>
<feature type="compositionally biased region" description="Low complexity" evidence="6">
    <location>
        <begin position="176"/>
        <end position="197"/>
    </location>
</feature>
<feature type="region of interest" description="Disordered" evidence="6">
    <location>
        <begin position="65"/>
        <end position="87"/>
    </location>
</feature>
<evidence type="ECO:0000313" key="7">
    <source>
        <dbReference type="EMBL" id="MBW0481638.1"/>
    </source>
</evidence>
<feature type="region of interest" description="Disordered" evidence="6">
    <location>
        <begin position="154"/>
        <end position="197"/>
    </location>
</feature>
<evidence type="ECO:0000256" key="4">
    <source>
        <dbReference type="ARBA" id="ARBA00023163"/>
    </source>
</evidence>
<dbReference type="GO" id="GO:0005654">
    <property type="term" value="C:nucleoplasm"/>
    <property type="evidence" value="ECO:0007669"/>
    <property type="project" value="UniProtKB-ARBA"/>
</dbReference>
<feature type="compositionally biased region" description="Low complexity" evidence="6">
    <location>
        <begin position="65"/>
        <end position="83"/>
    </location>
</feature>
<feature type="region of interest" description="Disordered" evidence="6">
    <location>
        <begin position="608"/>
        <end position="671"/>
    </location>
</feature>
<dbReference type="Gene3D" id="1.20.5.1500">
    <property type="match status" value="1"/>
</dbReference>
<keyword evidence="5" id="KW-0539">Nucleus</keyword>
<sequence>MTFTDESDLSETLSSAGSTIPLPSSELASRAVSEDPTSPSNFLISPTKNFNKFDRNHKKSKLIKSNINNNHKTPSSSSSSSSSLKFQNQLNQKDLKFKKFNNSNHSTTITSTSTITTTTTTTISTTLTTSFNQSIDSSSDSNHQILKSDSNSIQNFSKNQSNRLNPSNQSIDQKTLKSNLPKSSSSSSSSSLQSLHPLTSHGHLPLFEQPVLIQGARPRRTANLLPKKSSKIKSNRKVSSIGTNSKSIDLNNLNSSKLNSNDSMVETNENFKDDESSLTEQSSSDDEDSCINQQIISNHSNNLNQSDLNPSSFSIISQPINQSSLLSLNFSISPKLNQKLLSNDSLSHNQSCQLNSIKSINSKSQKSLKGSINLSIQSTPQPDQKLINGSCPDQNGHRDTSEESALTPEPEEDRQSVIHKSIPHPPIPIPHEFFSSSINQSHLTLSTSSTQISDQQEFKNSSSNFNLTSSQVVPYQSSQPNLIPPSTPKHQPQPKILSNQTTPGDQFTNKLESNSAPLLAPSTHLQLDDRSDPIFEHHTLEADLADDALDGEPILDDLMDYEMEFVDTLSGEPSFEIASNIREPSEAGTSAVDGVPVADSEDVVEEIELRPPVEPQLKSSKTSKFHSPTSPKTFTEPDPALDRLPEPDSNAEPEPEPDPKPQTKTDKPKSTRAILSEVIYEHDDHVRRREDALEAMVKIEIMFAQVRDRLYVERMADVNRETVAVEHGSHPELNEYYRMLEQKRDARLSLAQKIFNLKEIELNKKREAATHSVWTKWHEAKTGLHNSMIVETQKQMKQLEREKCQPDLRYNVEVQLLPRPIIPWTKKRNRSYKRTRLELDEGNEELLAVELHAAVAKRATVKLSTLTAEESWADLSVMRPQSKATTHLDPVNILFAHDNRLSSIRDDDLGSSMSTKPDGDELENSSKDLLLAPPKKLNSELITPFPSQSQPSSTFTRDFLKEFTRSVGSSNERTDGLSCSPSRIWRDYHLKTGFDSKSAVTCRTHQVSKSDRRPTLDAVIGHNTPERLKAHAKSSSCEAITHFGLQATCHGSSSCTIKQHSHHHSTTITNNVKHNHPAQLYPSVPISVNYH</sequence>
<accession>A0A9Q3CD81</accession>
<evidence type="ECO:0000313" key="8">
    <source>
        <dbReference type="Proteomes" id="UP000765509"/>
    </source>
</evidence>
<keyword evidence="4" id="KW-0804">Transcription</keyword>
<protein>
    <submittedName>
        <fullName evidence="7">Uncharacterized protein</fullName>
    </submittedName>
</protein>
<feature type="region of interest" description="Disordered" evidence="6">
    <location>
        <begin position="906"/>
        <end position="926"/>
    </location>
</feature>
<feature type="compositionally biased region" description="Polar residues" evidence="6">
    <location>
        <begin position="496"/>
        <end position="512"/>
    </location>
</feature>
<evidence type="ECO:0000256" key="5">
    <source>
        <dbReference type="ARBA" id="ARBA00023242"/>
    </source>
</evidence>
<dbReference type="OrthoDB" id="20886at2759"/>
<feature type="region of interest" description="Disordered" evidence="6">
    <location>
        <begin position="1"/>
        <end position="53"/>
    </location>
</feature>
<keyword evidence="2" id="KW-0678">Repressor</keyword>
<feature type="compositionally biased region" description="Polar residues" evidence="6">
    <location>
        <begin position="617"/>
        <end position="633"/>
    </location>
</feature>
<evidence type="ECO:0000256" key="6">
    <source>
        <dbReference type="SAM" id="MobiDB-lite"/>
    </source>
</evidence>
<evidence type="ECO:0000256" key="3">
    <source>
        <dbReference type="ARBA" id="ARBA00023015"/>
    </source>
</evidence>
<feature type="compositionally biased region" description="Low complexity" evidence="6">
    <location>
        <begin position="244"/>
        <end position="263"/>
    </location>
</feature>
<dbReference type="SMART" id="SM01401">
    <property type="entry name" value="Sds3"/>
    <property type="match status" value="1"/>
</dbReference>
<comment type="caution">
    <text evidence="7">The sequence shown here is derived from an EMBL/GenBank/DDBJ whole genome shotgun (WGS) entry which is preliminary data.</text>
</comment>
<name>A0A9Q3CD81_9BASI</name>
<feature type="compositionally biased region" description="Basic and acidic residues" evidence="6">
    <location>
        <begin position="657"/>
        <end position="669"/>
    </location>
</feature>
<evidence type="ECO:0000256" key="2">
    <source>
        <dbReference type="ARBA" id="ARBA00022491"/>
    </source>
</evidence>
<evidence type="ECO:0000256" key="1">
    <source>
        <dbReference type="ARBA" id="ARBA00004123"/>
    </source>
</evidence>
<dbReference type="AlphaFoldDB" id="A0A9Q3CD81"/>
<keyword evidence="3" id="KW-0805">Transcription regulation</keyword>
<feature type="region of interest" description="Disordered" evidence="6">
    <location>
        <begin position="473"/>
        <end position="512"/>
    </location>
</feature>
<organism evidence="7 8">
    <name type="scientific">Austropuccinia psidii MF-1</name>
    <dbReference type="NCBI Taxonomy" id="1389203"/>
    <lineage>
        <taxon>Eukaryota</taxon>
        <taxon>Fungi</taxon>
        <taxon>Dikarya</taxon>
        <taxon>Basidiomycota</taxon>
        <taxon>Pucciniomycotina</taxon>
        <taxon>Pucciniomycetes</taxon>
        <taxon>Pucciniales</taxon>
        <taxon>Sphaerophragmiaceae</taxon>
        <taxon>Austropuccinia</taxon>
    </lineage>
</organism>
<feature type="compositionally biased region" description="Polar residues" evidence="6">
    <location>
        <begin position="154"/>
        <end position="173"/>
    </location>
</feature>
<dbReference type="GO" id="GO:0010468">
    <property type="term" value="P:regulation of gene expression"/>
    <property type="evidence" value="ECO:0007669"/>
    <property type="project" value="UniProtKB-ARBA"/>
</dbReference>
<feature type="compositionally biased region" description="Polar residues" evidence="6">
    <location>
        <begin position="35"/>
        <end position="50"/>
    </location>
</feature>
<feature type="region of interest" description="Disordered" evidence="6">
    <location>
        <begin position="269"/>
        <end position="288"/>
    </location>
</feature>
<dbReference type="InterPro" id="IPR013907">
    <property type="entry name" value="Sds3"/>
</dbReference>
<feature type="region of interest" description="Disordered" evidence="6">
    <location>
        <begin position="221"/>
        <end position="263"/>
    </location>
</feature>